<evidence type="ECO:0000313" key="2">
    <source>
        <dbReference type="Proteomes" id="UP000183174"/>
    </source>
</evidence>
<dbReference type="RefSeq" id="WP_074447808.1">
    <property type="nucleotide sequence ID" value="NZ_FMAE01000004.1"/>
</dbReference>
<evidence type="ECO:0000313" key="1">
    <source>
        <dbReference type="EMBL" id="SCB28001.1"/>
    </source>
</evidence>
<dbReference type="Proteomes" id="UP000183174">
    <property type="component" value="Unassembled WGS sequence"/>
</dbReference>
<name>A0A1C3VJT2_9BRAD</name>
<gene>
    <name evidence="1" type="ORF">GA0061099_1004101</name>
</gene>
<protein>
    <submittedName>
        <fullName evidence="1">Uncharacterized protein</fullName>
    </submittedName>
</protein>
<accession>A0A1C3VJT2</accession>
<dbReference type="EMBL" id="FMAE01000004">
    <property type="protein sequence ID" value="SCB28001.1"/>
    <property type="molecule type" value="Genomic_DNA"/>
</dbReference>
<dbReference type="AlphaFoldDB" id="A0A1C3VJT2"/>
<organism evidence="1 2">
    <name type="scientific">Bradyrhizobium yuanmingense</name>
    <dbReference type="NCBI Taxonomy" id="108015"/>
    <lineage>
        <taxon>Bacteria</taxon>
        <taxon>Pseudomonadati</taxon>
        <taxon>Pseudomonadota</taxon>
        <taxon>Alphaproteobacteria</taxon>
        <taxon>Hyphomicrobiales</taxon>
        <taxon>Nitrobacteraceae</taxon>
        <taxon>Bradyrhizobium</taxon>
    </lineage>
</organism>
<sequence length="71" mass="7910">MTERREICDLTGDKLKRARSQLLIEIRALDAAIVEAWDARDLISIVEGKRAILEVVDQAIGQTGAFEPIDC</sequence>
<proteinExistence type="predicted"/>
<reference evidence="1 2" key="1">
    <citation type="submission" date="2016-08" db="EMBL/GenBank/DDBJ databases">
        <authorList>
            <person name="Seilhamer J.J."/>
        </authorList>
    </citation>
    <scope>NUCLEOTIDE SEQUENCE [LARGE SCALE GENOMIC DNA]</scope>
    <source>
        <strain evidence="1 2">CCBAU 10071</strain>
    </source>
</reference>